<reference evidence="1" key="1">
    <citation type="submission" date="2023-04" db="EMBL/GenBank/DDBJ databases">
        <title>A chromosome-level genome assembly of the parasitoid wasp Eretmocerus hayati.</title>
        <authorList>
            <person name="Zhong Y."/>
            <person name="Liu S."/>
            <person name="Liu Y."/>
        </authorList>
    </citation>
    <scope>NUCLEOTIDE SEQUENCE</scope>
    <source>
        <strain evidence="1">ZJU_SS_LIU_2023</strain>
    </source>
</reference>
<dbReference type="Proteomes" id="UP001239111">
    <property type="component" value="Chromosome 1"/>
</dbReference>
<dbReference type="EMBL" id="CM056741">
    <property type="protein sequence ID" value="KAJ8683206.1"/>
    <property type="molecule type" value="Genomic_DNA"/>
</dbReference>
<keyword evidence="2" id="KW-1185">Reference proteome</keyword>
<evidence type="ECO:0000313" key="2">
    <source>
        <dbReference type="Proteomes" id="UP001239111"/>
    </source>
</evidence>
<proteinExistence type="predicted"/>
<evidence type="ECO:0000313" key="1">
    <source>
        <dbReference type="EMBL" id="KAJ8683206.1"/>
    </source>
</evidence>
<comment type="caution">
    <text evidence="1">The sequence shown here is derived from an EMBL/GenBank/DDBJ whole genome shotgun (WGS) entry which is preliminary data.</text>
</comment>
<name>A0ACC2PJK1_9HYME</name>
<gene>
    <name evidence="1" type="ORF">QAD02_018998</name>
</gene>
<sequence>MAVAPMGNLPYCKGLWSVISGTTCRCDKELVEDEIKNATVLLKEGLSYFKPFSEASLDLVSKTNPPPKMYELIRELAPLLNLDATIAWDLVCNFMLYEYRNCAETFASQLTDLTSMRTLLEQVWNFYYTERITLIKCLKLMVEYRDNEKHPHSSHFTKFFDEVLLGSLLESVRTQIEALKFISPPVRSQIFSDEHLHQLYNSSLIEMRELLHIFTIILHEVHVAEDQFVNIYGSISGEPRRLISTKSYEDKEAVSKKIQDIQYSQTALLIVALDMTKHSGMEDWIKEVRNSMQDTLEHKCARDSYPQDGPLLLAWMLANYASEPENSDVFTRYRSYGIKAVQMNVFYYLQGLLTSEMIKEKTQYAITVRGSIYNLLTILCAFVDEDKFDYFPGIYEACAAVLSFPETSERFWQEKSEEAGLWTIVNLAIQWFPYRFEPLSFIMTSLAGASRSSATKTAEILTNLPSVTLEVSRRTFKSGSHYKPYEQECLIHRNSFTITSQCEIIKMGTPQRTATRDEHEVLLFNTKAGYWDAFHHKIELLLAEASTGIASLGVNNNTLPEQVALGFGLLETLLATDIKISASMVIPTELSFEIINRFSYPVLPLNIYKVVAGCIKVSSKLVMRYPEDVLSRMRAGVYPRFDDRYQKTSEFAQAVSFDGGLIASWLSSIETIQHAYPILDAYLDTLSNYLAARHSKEALHAVELPGMIMIMQSVLPKLDSWYFSSESERVELWLKSVYCLHRALDVTPGKKDESRAELRRVVTYNLLHLEPRHALLKLVRTGEKTLRNKMLSETDWIAGKGFKVIKSVQLALSVVNRLLMYRKNLGIGNEERSPLEAALYASPTLPNALLIVPTIVDYLYVWFSPQLQAMAVRLLKKFAEGLSMSLLVCMGMDGTAIRETFASRLMSPTCGAEVKVAILELVTICLDKQPGLTEALFNIMHQAERKRIFPRPADEFLTEGCTRFLDLYLDRVRNEPDIVYDRLYDSTMNLLRAMWYHRNEILVSFFRKRPDFWSKLFAPLFHKLVAKVKGYSQLLDIVTLEFFKSPVLEKDFVDNLDKLLDEKQNYWNRLTEYVFNSIPKPEVVIQQYAEDDEEEQVISEKEAGTRPLYEINLESWYQLLVVLTSERTCRDYNIGTGQAQLTMRLAVDQLLIWLREEPGPSKRSRLVAAKLTMLLASICLRCSFAWHDQCVGEGNPSSDLKQKLAEAALEIGASYRNYGKPLRRTVLALLLGWLELVRDELIDDEPGLESLTSQICNLALSDIEELRESARSRDARKKPSAEQELPEKRDAKEVVIAAECLPASLALSLVCRLLKLKIDAGDGRPRRRLVSEQLAQLVPQTLACLSITLHRHAYVRFSKAALTLLSLAARYFPEALPVNEEAFARLWLALVPPVEVKGSLQESLYEDVSSSSSRWRCQEWWPLYTGGLELVIGLISGFSAASFVPAVVMYLASHEHLLMEASTLLRHTADPLAADLIQSLVTLISALSVRPIFWNSLHPSVRETLIKCTYLSYDSTVNLLLRPRILKFIIDGISVESAEELQSCDERQLSAELRILVNKLILINTCCAQSFVRFSPRLNALVDTINAHEDFWYAPMAEMNFGPPQMSMTSGPRLTYGTIISSTQLFTQAQWHSLMLSSSSSDRLQPPSPSGRSKSQPPPPATTSASSSTTPSSTTGISTTSTTSASTSSTAGEQSQKERSPGPPGTSIDSARREWELATPENLRRVQAQDLRRLLLVEGTPLGSGASVLASSSSSTSLSRQYLSGPELTVPLLSAPRLIKRPFDPLICENMILSRATALTPLRPRQQDRSRRANSRSPGRDLDASNVSGASTNASSGASNQQLRDPWFDSMHNDNTRLALEVNLVLIVCQALEGVRSSRLAIRDRHLIARETATELGVFFDYLEQKKIAAGSENEEEWRVAASLIEPYAPGGCAIVRAPNTAFTSHLEARLKHDTTVNKVPLLPEKHAVLQGQRSQENDDETQQEELADTTPESRSDQDVLTTGTFDVNIDTAKFLPLLGKLLKSVVEALDSAQFG</sequence>
<protein>
    <submittedName>
        <fullName evidence="1">Uncharacterized protein</fullName>
    </submittedName>
</protein>
<organism evidence="1 2">
    <name type="scientific">Eretmocerus hayati</name>
    <dbReference type="NCBI Taxonomy" id="131215"/>
    <lineage>
        <taxon>Eukaryota</taxon>
        <taxon>Metazoa</taxon>
        <taxon>Ecdysozoa</taxon>
        <taxon>Arthropoda</taxon>
        <taxon>Hexapoda</taxon>
        <taxon>Insecta</taxon>
        <taxon>Pterygota</taxon>
        <taxon>Neoptera</taxon>
        <taxon>Endopterygota</taxon>
        <taxon>Hymenoptera</taxon>
        <taxon>Apocrita</taxon>
        <taxon>Proctotrupomorpha</taxon>
        <taxon>Chalcidoidea</taxon>
        <taxon>Aphelinidae</taxon>
        <taxon>Aphelininae</taxon>
        <taxon>Eretmocerus</taxon>
    </lineage>
</organism>
<accession>A0ACC2PJK1</accession>